<proteinExistence type="predicted"/>
<dbReference type="EMBL" id="SRPS01000168">
    <property type="protein sequence ID" value="KAG5964492.1"/>
    <property type="molecule type" value="Genomic_DNA"/>
</dbReference>
<dbReference type="Proteomes" id="UP000784919">
    <property type="component" value="Unassembled WGS sequence"/>
</dbReference>
<dbReference type="AlphaFoldDB" id="A0A9P7SPG8"/>
<evidence type="ECO:0000313" key="2">
    <source>
        <dbReference type="EMBL" id="KAG5964492.1"/>
    </source>
</evidence>
<feature type="compositionally biased region" description="Polar residues" evidence="1">
    <location>
        <begin position="40"/>
        <end position="53"/>
    </location>
</feature>
<evidence type="ECO:0000313" key="3">
    <source>
        <dbReference type="Proteomes" id="UP000784919"/>
    </source>
</evidence>
<comment type="caution">
    <text evidence="2">The sequence shown here is derived from an EMBL/GenBank/DDBJ whole genome shotgun (WGS) entry which is preliminary data.</text>
</comment>
<reference evidence="2" key="1">
    <citation type="journal article" date="2020" name="bioRxiv">
        <title>Whole genome comparisons of ergot fungi reveals the divergence and evolution of species within the genus Claviceps are the result of varying mechanisms driving genome evolution and host range expansion.</title>
        <authorList>
            <person name="Wyka S.A."/>
            <person name="Mondo S.J."/>
            <person name="Liu M."/>
            <person name="Dettman J."/>
            <person name="Nalam V."/>
            <person name="Broders K.D."/>
        </authorList>
    </citation>
    <scope>NUCLEOTIDE SEQUENCE</scope>
    <source>
        <strain evidence="2">CCC 1102</strain>
    </source>
</reference>
<evidence type="ECO:0000256" key="1">
    <source>
        <dbReference type="SAM" id="MobiDB-lite"/>
    </source>
</evidence>
<gene>
    <name evidence="2" type="ORF">E4U56_002148</name>
</gene>
<sequence>MDGEELKMLAPSSICVMIAFVSPDLRDSVASLAAPCGRSASATRAQEQQQLTPQRRDSYYRGVYRGLQSTSEWPDGCAHSFVQQLPSRKVATRAGAAVSSGGTSVAMVISAAHDHR</sequence>
<name>A0A9P7SPG8_9HYPO</name>
<protein>
    <submittedName>
        <fullName evidence="2">Uncharacterized protein</fullName>
    </submittedName>
</protein>
<feature type="region of interest" description="Disordered" evidence="1">
    <location>
        <begin position="36"/>
        <end position="55"/>
    </location>
</feature>
<organism evidence="2 3">
    <name type="scientific">Claviceps arundinis</name>
    <dbReference type="NCBI Taxonomy" id="1623583"/>
    <lineage>
        <taxon>Eukaryota</taxon>
        <taxon>Fungi</taxon>
        <taxon>Dikarya</taxon>
        <taxon>Ascomycota</taxon>
        <taxon>Pezizomycotina</taxon>
        <taxon>Sordariomycetes</taxon>
        <taxon>Hypocreomycetidae</taxon>
        <taxon>Hypocreales</taxon>
        <taxon>Clavicipitaceae</taxon>
        <taxon>Claviceps</taxon>
    </lineage>
</organism>
<accession>A0A9P7SPG8</accession>